<dbReference type="PANTHER" id="PTHR47505:SF1">
    <property type="entry name" value="DNA UTILIZATION PROTEIN YHGH"/>
    <property type="match status" value="1"/>
</dbReference>
<proteinExistence type="inferred from homology"/>
<dbReference type="InterPro" id="IPR051910">
    <property type="entry name" value="ComF/GntX_DNA_util-trans"/>
</dbReference>
<keyword evidence="3" id="KW-0328">Glycosyltransferase</keyword>
<keyword evidence="4" id="KW-1185">Reference proteome</keyword>
<evidence type="ECO:0000313" key="4">
    <source>
        <dbReference type="Proteomes" id="UP000295281"/>
    </source>
</evidence>
<evidence type="ECO:0000259" key="2">
    <source>
        <dbReference type="Pfam" id="PF00156"/>
    </source>
</evidence>
<keyword evidence="3" id="KW-0808">Transferase</keyword>
<comment type="similarity">
    <text evidence="1">Belongs to the ComF/GntX family.</text>
</comment>
<organism evidence="3 4">
    <name type="scientific">Actinorugispora endophytica</name>
    <dbReference type="NCBI Taxonomy" id="1605990"/>
    <lineage>
        <taxon>Bacteria</taxon>
        <taxon>Bacillati</taxon>
        <taxon>Actinomycetota</taxon>
        <taxon>Actinomycetes</taxon>
        <taxon>Streptosporangiales</taxon>
        <taxon>Nocardiopsidaceae</taxon>
        <taxon>Actinorugispora</taxon>
    </lineage>
</organism>
<gene>
    <name evidence="3" type="ORF">EV190_10975</name>
</gene>
<reference evidence="3 4" key="1">
    <citation type="submission" date="2019-03" db="EMBL/GenBank/DDBJ databases">
        <title>Genomic Encyclopedia of Type Strains, Phase IV (KMG-IV): sequencing the most valuable type-strain genomes for metagenomic binning, comparative biology and taxonomic classification.</title>
        <authorList>
            <person name="Goeker M."/>
        </authorList>
    </citation>
    <scope>NUCLEOTIDE SEQUENCE [LARGE SCALE GENOMIC DNA]</scope>
    <source>
        <strain evidence="3 4">DSM 46770</strain>
    </source>
</reference>
<comment type="caution">
    <text evidence="3">The sequence shown here is derived from an EMBL/GenBank/DDBJ whole genome shotgun (WGS) entry which is preliminary data.</text>
</comment>
<dbReference type="AlphaFoldDB" id="A0A4R6V0U1"/>
<evidence type="ECO:0000256" key="1">
    <source>
        <dbReference type="ARBA" id="ARBA00008007"/>
    </source>
</evidence>
<dbReference type="Gene3D" id="3.40.50.2020">
    <property type="match status" value="1"/>
</dbReference>
<dbReference type="PANTHER" id="PTHR47505">
    <property type="entry name" value="DNA UTILIZATION PROTEIN YHGH"/>
    <property type="match status" value="1"/>
</dbReference>
<accession>A0A4R6V0U1</accession>
<dbReference type="EMBL" id="SNYN01000009">
    <property type="protein sequence ID" value="TDQ51963.1"/>
    <property type="molecule type" value="Genomic_DNA"/>
</dbReference>
<feature type="domain" description="Phosphoribosyltransferase" evidence="2">
    <location>
        <begin position="177"/>
        <end position="222"/>
    </location>
</feature>
<dbReference type="InterPro" id="IPR000836">
    <property type="entry name" value="PRTase_dom"/>
</dbReference>
<sequence length="223" mass="23305">MAILPEWTAALLDLVLAQRCAGCGGAGAAVCAECSDVLDRRPRRCAPRRGCPPVWAAWPYAGRGREVLLAFKDGGRRALAERLSHALAGAVRAAARGSGGVLLVPVPARPSSARRRGYDPVLSLAVAAAVRLREQAVEARVEPVLRYARGTRDQVGLDAAARRANLEGAMRARPRAGPPRRDGRGVVVVDDVLTTGSTLAEAVRALGEAGVRAAGAAVLAERE</sequence>
<dbReference type="GO" id="GO:0016757">
    <property type="term" value="F:glycosyltransferase activity"/>
    <property type="evidence" value="ECO:0007669"/>
    <property type="project" value="UniProtKB-KW"/>
</dbReference>
<dbReference type="Proteomes" id="UP000295281">
    <property type="component" value="Unassembled WGS sequence"/>
</dbReference>
<protein>
    <submittedName>
        <fullName evidence="3">Putative amidophosphoribosyltransferase</fullName>
    </submittedName>
</protein>
<evidence type="ECO:0000313" key="3">
    <source>
        <dbReference type="EMBL" id="TDQ51963.1"/>
    </source>
</evidence>
<name>A0A4R6V0U1_9ACTN</name>
<dbReference type="SUPFAM" id="SSF53271">
    <property type="entry name" value="PRTase-like"/>
    <property type="match status" value="1"/>
</dbReference>
<dbReference type="InterPro" id="IPR029057">
    <property type="entry name" value="PRTase-like"/>
</dbReference>
<dbReference type="Pfam" id="PF00156">
    <property type="entry name" value="Pribosyltran"/>
    <property type="match status" value="1"/>
</dbReference>
<dbReference type="RefSeq" id="WP_133741886.1">
    <property type="nucleotide sequence ID" value="NZ_SNYN01000009.1"/>
</dbReference>